<dbReference type="SUPFAM" id="SSF64263">
    <property type="entry name" value="Prokaryotic ribosomal protein L17"/>
    <property type="match status" value="1"/>
</dbReference>
<protein>
    <recommendedName>
        <fullName evidence="4">Large ribosomal subunit protein bL17</fullName>
    </recommendedName>
</protein>
<name>A0ABU8SFF1_9LACO</name>
<dbReference type="NCBIfam" id="TIGR00059">
    <property type="entry name" value="L17"/>
    <property type="match status" value="1"/>
</dbReference>
<evidence type="ECO:0000313" key="7">
    <source>
        <dbReference type="Proteomes" id="UP001377804"/>
    </source>
</evidence>
<evidence type="ECO:0000313" key="6">
    <source>
        <dbReference type="EMBL" id="MEJ6348116.1"/>
    </source>
</evidence>
<dbReference type="PANTHER" id="PTHR14413">
    <property type="entry name" value="RIBOSOMAL PROTEIN L17"/>
    <property type="match status" value="1"/>
</dbReference>
<keyword evidence="7" id="KW-1185">Reference proteome</keyword>
<proteinExistence type="inferred from homology"/>
<dbReference type="GO" id="GO:0005840">
    <property type="term" value="C:ribosome"/>
    <property type="evidence" value="ECO:0007669"/>
    <property type="project" value="UniProtKB-KW"/>
</dbReference>
<dbReference type="PROSITE" id="PS01167">
    <property type="entry name" value="RIBOSOMAL_L17"/>
    <property type="match status" value="1"/>
</dbReference>
<dbReference type="PANTHER" id="PTHR14413:SF16">
    <property type="entry name" value="LARGE RIBOSOMAL SUBUNIT PROTEIN BL17M"/>
    <property type="match status" value="1"/>
</dbReference>
<accession>A0ABU8SFF1</accession>
<keyword evidence="2 4" id="KW-0689">Ribosomal protein</keyword>
<organism evidence="6 7">
    <name type="scientific">Holzapfeliella saturejae</name>
    <dbReference type="NCBI Taxonomy" id="3082953"/>
    <lineage>
        <taxon>Bacteria</taxon>
        <taxon>Bacillati</taxon>
        <taxon>Bacillota</taxon>
        <taxon>Bacilli</taxon>
        <taxon>Lactobacillales</taxon>
        <taxon>Lactobacillaceae</taxon>
        <taxon>Holzapfeliella</taxon>
    </lineage>
</organism>
<keyword evidence="3 4" id="KW-0687">Ribonucleoprotein</keyword>
<dbReference type="RefSeq" id="WP_339968978.1">
    <property type="nucleotide sequence ID" value="NZ_JAWMWG010000001.1"/>
</dbReference>
<dbReference type="EMBL" id="JAWMWG010000001">
    <property type="protein sequence ID" value="MEJ6348116.1"/>
    <property type="molecule type" value="Genomic_DNA"/>
</dbReference>
<dbReference type="Proteomes" id="UP001377804">
    <property type="component" value="Unassembled WGS sequence"/>
</dbReference>
<reference evidence="6 7" key="1">
    <citation type="submission" date="2023-10" db="EMBL/GenBank/DDBJ databases">
        <title>Holzapfeliella saturejae sp. nov. isolated from Satureja montana flowers.</title>
        <authorList>
            <person name="Alcantara C."/>
            <person name="Zuniga M."/>
            <person name="Landete J.M."/>
            <person name="Monedero V."/>
        </authorList>
    </citation>
    <scope>NUCLEOTIDE SEQUENCE [LARGE SCALE GENOMIC DNA]</scope>
    <source>
        <strain evidence="6 7">He02</strain>
    </source>
</reference>
<comment type="subunit">
    <text evidence="4">Part of the 50S ribosomal subunit. Contacts protein L32.</text>
</comment>
<evidence type="ECO:0000256" key="5">
    <source>
        <dbReference type="RuleBase" id="RU000660"/>
    </source>
</evidence>
<gene>
    <name evidence="4 6" type="primary">rplQ</name>
    <name evidence="6" type="ORF">R4Y45_02600</name>
</gene>
<evidence type="ECO:0000256" key="2">
    <source>
        <dbReference type="ARBA" id="ARBA00022980"/>
    </source>
</evidence>
<evidence type="ECO:0000256" key="3">
    <source>
        <dbReference type="ARBA" id="ARBA00023274"/>
    </source>
</evidence>
<dbReference type="Gene3D" id="3.90.1030.10">
    <property type="entry name" value="Ribosomal protein L17"/>
    <property type="match status" value="1"/>
</dbReference>
<dbReference type="Pfam" id="PF01196">
    <property type="entry name" value="Ribosomal_L17"/>
    <property type="match status" value="1"/>
</dbReference>
<dbReference type="InterPro" id="IPR047859">
    <property type="entry name" value="Ribosomal_bL17_CS"/>
</dbReference>
<comment type="caution">
    <text evidence="6">The sequence shown here is derived from an EMBL/GenBank/DDBJ whole genome shotgun (WGS) entry which is preliminary data.</text>
</comment>
<evidence type="ECO:0000256" key="4">
    <source>
        <dbReference type="HAMAP-Rule" id="MF_01368"/>
    </source>
</evidence>
<evidence type="ECO:0000256" key="1">
    <source>
        <dbReference type="ARBA" id="ARBA00008777"/>
    </source>
</evidence>
<sequence length="126" mass="14374">MGYRKLGRNSSQRKAMLRDLSTDLLINERIVTTETRAKEVRKAVEKMITLGKRGDLHARRQAAAFVRNEVADIREQEEDVVVQSALQKLFSDIAPRYKERNGGYTRIYKTAPRRGDGAPMAIIELV</sequence>
<dbReference type="InterPro" id="IPR036373">
    <property type="entry name" value="Ribosomal_bL17_sf"/>
</dbReference>
<comment type="similarity">
    <text evidence="1 4 5">Belongs to the bacterial ribosomal protein bL17 family.</text>
</comment>
<dbReference type="InterPro" id="IPR000456">
    <property type="entry name" value="Ribosomal_bL17"/>
</dbReference>
<dbReference type="HAMAP" id="MF_01368">
    <property type="entry name" value="Ribosomal_bL17"/>
    <property type="match status" value="1"/>
</dbReference>